<keyword evidence="2 6" id="KW-0732">Signal</keyword>
<dbReference type="GO" id="GO:0005886">
    <property type="term" value="C:plasma membrane"/>
    <property type="evidence" value="ECO:0007669"/>
    <property type="project" value="TreeGrafter"/>
</dbReference>
<reference evidence="9" key="1">
    <citation type="submission" date="2025-08" db="UniProtKB">
        <authorList>
            <consortium name="RefSeq"/>
        </authorList>
    </citation>
    <scope>IDENTIFICATION</scope>
</reference>
<evidence type="ECO:0000259" key="7">
    <source>
        <dbReference type="SMART" id="SM00013"/>
    </source>
</evidence>
<keyword evidence="5" id="KW-0472">Membrane</keyword>
<feature type="signal peptide" evidence="6">
    <location>
        <begin position="1"/>
        <end position="17"/>
    </location>
</feature>
<dbReference type="KEGG" id="char:122132082"/>
<dbReference type="PROSITE" id="PS51450">
    <property type="entry name" value="LRR"/>
    <property type="match status" value="1"/>
</dbReference>
<keyword evidence="8" id="KW-1185">Reference proteome</keyword>
<evidence type="ECO:0000256" key="6">
    <source>
        <dbReference type="SAM" id="SignalP"/>
    </source>
</evidence>
<protein>
    <submittedName>
        <fullName evidence="9">Insulin-like growth factor-binding protein complex acid labile subunit</fullName>
    </submittedName>
</protein>
<keyword evidence="5" id="KW-0812">Transmembrane</keyword>
<name>A0A8M1KM07_CLUHA</name>
<keyword evidence="5" id="KW-1133">Transmembrane helix</keyword>
<dbReference type="Pfam" id="PF00560">
    <property type="entry name" value="LRR_1"/>
    <property type="match status" value="1"/>
</dbReference>
<evidence type="ECO:0000256" key="2">
    <source>
        <dbReference type="ARBA" id="ARBA00022729"/>
    </source>
</evidence>
<proteinExistence type="predicted"/>
<accession>A0A8M1KM07</accession>
<evidence type="ECO:0000256" key="5">
    <source>
        <dbReference type="SAM" id="Phobius"/>
    </source>
</evidence>
<feature type="chain" id="PRO_5035450131" evidence="6">
    <location>
        <begin position="18"/>
        <end position="356"/>
    </location>
</feature>
<dbReference type="OrthoDB" id="694479at2759"/>
<dbReference type="SMART" id="SM00369">
    <property type="entry name" value="LRR_TYP"/>
    <property type="match status" value="7"/>
</dbReference>
<evidence type="ECO:0000256" key="3">
    <source>
        <dbReference type="ARBA" id="ARBA00022737"/>
    </source>
</evidence>
<keyword evidence="1" id="KW-0433">Leucine-rich repeat</keyword>
<dbReference type="InterPro" id="IPR000372">
    <property type="entry name" value="LRRNT"/>
</dbReference>
<evidence type="ECO:0000313" key="8">
    <source>
        <dbReference type="Proteomes" id="UP000515152"/>
    </source>
</evidence>
<feature type="region of interest" description="Disordered" evidence="4">
    <location>
        <begin position="337"/>
        <end position="356"/>
    </location>
</feature>
<dbReference type="SMART" id="SM00013">
    <property type="entry name" value="LRRNT"/>
    <property type="match status" value="1"/>
</dbReference>
<dbReference type="GeneID" id="122132082"/>
<gene>
    <name evidence="9" type="primary">LOC122132082</name>
</gene>
<dbReference type="InterPro" id="IPR001611">
    <property type="entry name" value="Leu-rich_rpt"/>
</dbReference>
<keyword evidence="3" id="KW-0677">Repeat</keyword>
<evidence type="ECO:0000256" key="1">
    <source>
        <dbReference type="ARBA" id="ARBA00022614"/>
    </source>
</evidence>
<dbReference type="InterPro" id="IPR050541">
    <property type="entry name" value="LRR_TM_domain-containing"/>
</dbReference>
<dbReference type="InterPro" id="IPR003591">
    <property type="entry name" value="Leu-rich_rpt_typical-subtyp"/>
</dbReference>
<evidence type="ECO:0000256" key="4">
    <source>
        <dbReference type="SAM" id="MobiDB-lite"/>
    </source>
</evidence>
<dbReference type="PANTHER" id="PTHR24369:SF210">
    <property type="entry name" value="CHAOPTIN-RELATED"/>
    <property type="match status" value="1"/>
</dbReference>
<dbReference type="Pfam" id="PF13855">
    <property type="entry name" value="LRR_8"/>
    <property type="match status" value="1"/>
</dbReference>
<dbReference type="Proteomes" id="UP000515152">
    <property type="component" value="Unplaced"/>
</dbReference>
<dbReference type="AlphaFoldDB" id="A0A8M1KM07"/>
<organism evidence="8 9">
    <name type="scientific">Clupea harengus</name>
    <name type="common">Atlantic herring</name>
    <dbReference type="NCBI Taxonomy" id="7950"/>
    <lineage>
        <taxon>Eukaryota</taxon>
        <taxon>Metazoa</taxon>
        <taxon>Chordata</taxon>
        <taxon>Craniata</taxon>
        <taxon>Vertebrata</taxon>
        <taxon>Euteleostomi</taxon>
        <taxon>Actinopterygii</taxon>
        <taxon>Neopterygii</taxon>
        <taxon>Teleostei</taxon>
        <taxon>Clupei</taxon>
        <taxon>Clupeiformes</taxon>
        <taxon>Clupeoidei</taxon>
        <taxon>Clupeidae</taxon>
        <taxon>Clupea</taxon>
    </lineage>
</organism>
<feature type="domain" description="LRRNT" evidence="7">
    <location>
        <begin position="20"/>
        <end position="54"/>
    </location>
</feature>
<dbReference type="RefSeq" id="XP_042562784.1">
    <property type="nucleotide sequence ID" value="XM_042706850.1"/>
</dbReference>
<sequence>MLHYLILVFVWLTMVMATKRCPPQCSCYDSADLVDCRARGLTHVPHGIPHGSWLLDLSWNEIPELRSRSFTGVWALKVLLLSNCGIKAMQSNALTSLSYLEKLDLSHNEMQLLPPDFSEGLGSLKDLRMANNSLGHLEASAFRGLESLQRLDLSHNCIQVLEPGMLQALSSLRYLNLRWNLLEEVRVGTLTMQQGLAVLLLDHNNVTRIDAEAFAPLRSLTLLSLQGNRLFSVTFKTFLSLQTPGTHLQLSANPWLCDCELHRVFAKILRVRRLHVDDYRNITCQAPPPLAGASLAYMDSQLCAAETATVLVISVTVIVTVVFAIVMAERNRKKRKSLRNQGKNWAEQESLDGQDR</sequence>
<evidence type="ECO:0000313" key="9">
    <source>
        <dbReference type="RefSeq" id="XP_042562784.1"/>
    </source>
</evidence>
<dbReference type="PANTHER" id="PTHR24369">
    <property type="entry name" value="ANTIGEN BSP, PUTATIVE-RELATED"/>
    <property type="match status" value="1"/>
</dbReference>
<feature type="transmembrane region" description="Helical" evidence="5">
    <location>
        <begin position="308"/>
        <end position="328"/>
    </location>
</feature>